<feature type="region of interest" description="Disordered" evidence="5">
    <location>
        <begin position="479"/>
        <end position="512"/>
    </location>
</feature>
<evidence type="ECO:0000256" key="4">
    <source>
        <dbReference type="PROSITE-ProRule" id="PRU00723"/>
    </source>
</evidence>
<keyword evidence="1 4" id="KW-0479">Metal-binding</keyword>
<feature type="region of interest" description="Disordered" evidence="5">
    <location>
        <begin position="568"/>
        <end position="640"/>
    </location>
</feature>
<feature type="region of interest" description="Disordered" evidence="5">
    <location>
        <begin position="653"/>
        <end position="675"/>
    </location>
</feature>
<dbReference type="GO" id="GO:0005634">
    <property type="term" value="C:nucleus"/>
    <property type="evidence" value="ECO:0007669"/>
    <property type="project" value="TreeGrafter"/>
</dbReference>
<sequence>MSYNSGGQQPRRTAPLIQRPTSSHHPHQSQSTFASGLGNAVAGALGGMGYGQTAMGGVNWGPYGGQAFAPAGGAVQSYGQSWAGQYGGMGGFSGGGGPALQSNGAGQPYGGPAQYSQAPRSAYPPSFYPPSHDQRQQRPPALPQRPFASSSAPQHYPEPRPQTTVDGYSLSSAYAGPSASSTPSYDSPVPSASTERDSTSRKGRKGGPSQPSGGGPQIVKCCKDDCSFTGSKKQVREHEEDRHLIYAPGREPKPWSGSLKPVDGAVIEGTGIALDTPEAVAKWIEERKKRWPSKKVVEEKEKARAERIAAGLEAPPRERGGRGRGRGRGQAEPRGRGRGRGGRGGFVGGREGGEAQQDEEDKADEPARKRVKLEMEEETAEVKTSVQTDVSDGSDSDDEDDGPPEEATTKIEAMDAEMHDEEVVKERGAGAEQVGEEEFVDTSAEGAAAEAPKNRFQVVCRHWRKGNCALGDDCPYLHEIPANAPPPPLPKRKRPAPPPPPHNPFARPAGYSDPFSLLEERDYKHLVSDVLQVIEFLGANDWLKGVEIRPGQLDEESGIEVLEDKKTEERISTEEAVVEPEVKPEVEDDSDDDDLVITPIGEQVAPIDVTPSAHPATFDGAHPPQPPPAAGLPTPSLPLKPALSSALASLVADYGSDTDDEEEEQSVAAALTGRA</sequence>
<feature type="compositionally biased region" description="Acidic residues" evidence="5">
    <location>
        <begin position="656"/>
        <end position="665"/>
    </location>
</feature>
<proteinExistence type="predicted"/>
<dbReference type="PANTHER" id="PTHR13309">
    <property type="entry name" value="NUCLEAR FRAGILE X MENTAL RETARDATION PROTEIN INTERACTING PROTEIN 1"/>
    <property type="match status" value="1"/>
</dbReference>
<evidence type="ECO:0000313" key="7">
    <source>
        <dbReference type="EMBL" id="CDR35933.1"/>
    </source>
</evidence>
<feature type="region of interest" description="Disordered" evidence="5">
    <location>
        <begin position="98"/>
        <end position="262"/>
    </location>
</feature>
<dbReference type="PANTHER" id="PTHR13309:SF0">
    <property type="entry name" value="FMR1-INTERACTING PROTEIN NUFIP1"/>
    <property type="match status" value="1"/>
</dbReference>
<reference evidence="7" key="1">
    <citation type="journal article" date="2014" name="Genome Announc.">
        <title>Draft genome sequence of Rhodosporidium toruloides CECT1137, an oleaginous yeast of biotechnological interest.</title>
        <authorList>
            <person name="Morin N."/>
            <person name="Calcas X."/>
            <person name="Devillers H."/>
            <person name="Durrens P."/>
            <person name="Sherman D.J."/>
            <person name="Nicaud J.-M."/>
            <person name="Neuveglise C."/>
        </authorList>
    </citation>
    <scope>NUCLEOTIDE SEQUENCE</scope>
    <source>
        <strain evidence="7">CECT1137</strain>
    </source>
</reference>
<feature type="compositionally biased region" description="Acidic residues" evidence="5">
    <location>
        <begin position="586"/>
        <end position="595"/>
    </location>
</feature>
<dbReference type="InterPro" id="IPR019496">
    <property type="entry name" value="NUFIP1_cons_dom"/>
</dbReference>
<dbReference type="InterPro" id="IPR039136">
    <property type="entry name" value="NUFIP1-like"/>
</dbReference>
<feature type="compositionally biased region" description="Polar residues" evidence="5">
    <location>
        <begin position="161"/>
        <end position="193"/>
    </location>
</feature>
<feature type="compositionally biased region" description="Acidic residues" evidence="5">
    <location>
        <begin position="392"/>
        <end position="404"/>
    </location>
</feature>
<dbReference type="SUPFAM" id="SSF90229">
    <property type="entry name" value="CCCH zinc finger"/>
    <property type="match status" value="1"/>
</dbReference>
<evidence type="ECO:0000256" key="5">
    <source>
        <dbReference type="SAM" id="MobiDB-lite"/>
    </source>
</evidence>
<dbReference type="Pfam" id="PF10453">
    <property type="entry name" value="NUFIP1"/>
    <property type="match status" value="1"/>
</dbReference>
<evidence type="ECO:0000256" key="1">
    <source>
        <dbReference type="ARBA" id="ARBA00022723"/>
    </source>
</evidence>
<dbReference type="GO" id="GO:0000492">
    <property type="term" value="P:box C/D snoRNP assembly"/>
    <property type="evidence" value="ECO:0007669"/>
    <property type="project" value="TreeGrafter"/>
</dbReference>
<gene>
    <name evidence="7" type="ORF">RHTO0S_01e10462g</name>
</gene>
<feature type="domain" description="C3H1-type" evidence="6">
    <location>
        <begin position="454"/>
        <end position="481"/>
    </location>
</feature>
<feature type="compositionally biased region" description="Basic and acidic residues" evidence="5">
    <location>
        <begin position="295"/>
        <end position="307"/>
    </location>
</feature>
<feature type="region of interest" description="Disordered" evidence="5">
    <location>
        <begin position="290"/>
        <end position="452"/>
    </location>
</feature>
<dbReference type="GO" id="GO:0003723">
    <property type="term" value="F:RNA binding"/>
    <property type="evidence" value="ECO:0007669"/>
    <property type="project" value="InterPro"/>
</dbReference>
<organism evidence="7">
    <name type="scientific">Rhodotorula toruloides</name>
    <name type="common">Yeast</name>
    <name type="synonym">Rhodosporidium toruloides</name>
    <dbReference type="NCBI Taxonomy" id="5286"/>
    <lineage>
        <taxon>Eukaryota</taxon>
        <taxon>Fungi</taxon>
        <taxon>Dikarya</taxon>
        <taxon>Basidiomycota</taxon>
        <taxon>Pucciniomycotina</taxon>
        <taxon>Microbotryomycetes</taxon>
        <taxon>Sporidiobolales</taxon>
        <taxon>Sporidiobolaceae</taxon>
        <taxon>Rhodotorula</taxon>
    </lineage>
</organism>
<keyword evidence="2 4" id="KW-0863">Zinc-finger</keyword>
<dbReference type="OrthoDB" id="273070at2759"/>
<protein>
    <submittedName>
        <fullName evidence="7">RHTO0S01e10462g1_1</fullName>
    </submittedName>
</protein>
<dbReference type="PROSITE" id="PS50103">
    <property type="entry name" value="ZF_C3H1"/>
    <property type="match status" value="1"/>
</dbReference>
<evidence type="ECO:0000259" key="6">
    <source>
        <dbReference type="PROSITE" id="PS50103"/>
    </source>
</evidence>
<evidence type="ECO:0000256" key="3">
    <source>
        <dbReference type="ARBA" id="ARBA00022833"/>
    </source>
</evidence>
<evidence type="ECO:0000256" key="2">
    <source>
        <dbReference type="ARBA" id="ARBA00022771"/>
    </source>
</evidence>
<dbReference type="AlphaFoldDB" id="A0A061AFQ7"/>
<dbReference type="Pfam" id="PF00642">
    <property type="entry name" value="zf-CCCH"/>
    <property type="match status" value="1"/>
</dbReference>
<feature type="compositionally biased region" description="Basic and acidic residues" evidence="5">
    <location>
        <begin position="364"/>
        <end position="374"/>
    </location>
</feature>
<dbReference type="InterPro" id="IPR036855">
    <property type="entry name" value="Znf_CCCH_sf"/>
</dbReference>
<dbReference type="InterPro" id="IPR000571">
    <property type="entry name" value="Znf_CCCH"/>
</dbReference>
<feature type="region of interest" description="Disordered" evidence="5">
    <location>
        <begin position="1"/>
        <end position="35"/>
    </location>
</feature>
<accession>A0A061AFQ7</accession>
<dbReference type="GO" id="GO:0008270">
    <property type="term" value="F:zinc ion binding"/>
    <property type="evidence" value="ECO:0007669"/>
    <property type="project" value="UniProtKB-KW"/>
</dbReference>
<feature type="compositionally biased region" description="Polar residues" evidence="5">
    <location>
        <begin position="1"/>
        <end position="11"/>
    </location>
</feature>
<dbReference type="Gene3D" id="4.10.1000.10">
    <property type="entry name" value="Zinc finger, CCCH-type"/>
    <property type="match status" value="1"/>
</dbReference>
<dbReference type="SMART" id="SM00356">
    <property type="entry name" value="ZnF_C3H1"/>
    <property type="match status" value="1"/>
</dbReference>
<name>A0A061AFQ7_RHOTO</name>
<feature type="compositionally biased region" description="Basic and acidic residues" evidence="5">
    <location>
        <begin position="407"/>
        <end position="429"/>
    </location>
</feature>
<feature type="compositionally biased region" description="Basic and acidic residues" evidence="5">
    <location>
        <begin position="234"/>
        <end position="244"/>
    </location>
</feature>
<feature type="compositionally biased region" description="Pro residues" evidence="5">
    <location>
        <begin position="623"/>
        <end position="638"/>
    </location>
</feature>
<dbReference type="EMBL" id="LK052936">
    <property type="protein sequence ID" value="CDR35933.1"/>
    <property type="molecule type" value="Genomic_DNA"/>
</dbReference>
<feature type="zinc finger region" description="C3H1-type" evidence="4">
    <location>
        <begin position="454"/>
        <end position="481"/>
    </location>
</feature>
<keyword evidence="3 4" id="KW-0862">Zinc</keyword>